<keyword evidence="2" id="KW-0732">Signal</keyword>
<evidence type="ECO:0000256" key="1">
    <source>
        <dbReference type="SAM" id="MobiDB-lite"/>
    </source>
</evidence>
<feature type="chain" id="PRO_5041450554" description="SCP domain-containing protein" evidence="2">
    <location>
        <begin position="25"/>
        <end position="368"/>
    </location>
</feature>
<dbReference type="InterPro" id="IPR035940">
    <property type="entry name" value="CAP_sf"/>
</dbReference>
<dbReference type="SUPFAM" id="SSF55797">
    <property type="entry name" value="PR-1-like"/>
    <property type="match status" value="1"/>
</dbReference>
<evidence type="ECO:0000313" key="4">
    <source>
        <dbReference type="Proteomes" id="UP001176961"/>
    </source>
</evidence>
<name>A0AA36DIJ2_CYLNA</name>
<keyword evidence="4" id="KW-1185">Reference proteome</keyword>
<dbReference type="EMBL" id="CATQJL010000001">
    <property type="protein sequence ID" value="CAJ0588311.1"/>
    <property type="molecule type" value="Genomic_DNA"/>
</dbReference>
<organism evidence="3 4">
    <name type="scientific">Cylicocyclus nassatus</name>
    <name type="common">Nematode worm</name>
    <dbReference type="NCBI Taxonomy" id="53992"/>
    <lineage>
        <taxon>Eukaryota</taxon>
        <taxon>Metazoa</taxon>
        <taxon>Ecdysozoa</taxon>
        <taxon>Nematoda</taxon>
        <taxon>Chromadorea</taxon>
        <taxon>Rhabditida</taxon>
        <taxon>Rhabditina</taxon>
        <taxon>Rhabditomorpha</taxon>
        <taxon>Strongyloidea</taxon>
        <taxon>Strongylidae</taxon>
        <taxon>Cylicocyclus</taxon>
    </lineage>
</organism>
<evidence type="ECO:0008006" key="5">
    <source>
        <dbReference type="Google" id="ProtNLM"/>
    </source>
</evidence>
<feature type="region of interest" description="Disordered" evidence="1">
    <location>
        <begin position="105"/>
        <end position="165"/>
    </location>
</feature>
<gene>
    <name evidence="3" type="ORF">CYNAS_LOCUS294</name>
</gene>
<evidence type="ECO:0000313" key="3">
    <source>
        <dbReference type="EMBL" id="CAJ0588311.1"/>
    </source>
</evidence>
<reference evidence="3" key="1">
    <citation type="submission" date="2023-07" db="EMBL/GenBank/DDBJ databases">
        <authorList>
            <consortium name="CYATHOMIX"/>
        </authorList>
    </citation>
    <scope>NUCLEOTIDE SEQUENCE</scope>
    <source>
        <strain evidence="3">N/A</strain>
    </source>
</reference>
<evidence type="ECO:0000256" key="2">
    <source>
        <dbReference type="SAM" id="SignalP"/>
    </source>
</evidence>
<feature type="compositionally biased region" description="Basic residues" evidence="1">
    <location>
        <begin position="141"/>
        <end position="150"/>
    </location>
</feature>
<dbReference type="Gene3D" id="3.40.33.10">
    <property type="entry name" value="CAP"/>
    <property type="match status" value="1"/>
</dbReference>
<proteinExistence type="predicted"/>
<accession>A0AA36DIJ2</accession>
<sequence>MRLITCALLLCTVITLYIPIPCDSCKRSKVIHCTYEVKSGSSEHSYQEVSSGGGADVRIKVNRHVTVEGDGGGLGLIHDLEREGVLSLSHTLKLGGISQRSKHIHTSISSKYGQSSRSKHEHSSSRDKHVHVKVHVSSSCKHGHGHGSKRCAKDKTDWRKQRDMEKVESHMCPGVVSHTTDRFRKKAVDLHNKFRSDLALGNLFNPKSRKMLRKANSMLRLNYGCGMDHEVLTDVDCKHQPRKNIPGYCDPAVNVYYSKSRNPIKALEEAVRFWSDDLQRRWLSIDQIQNLFYSHSGICNIAGMGSDLTTDVACGTGDCGDKTLVVCRYKLTKKLKNGMRWYFMGPTCRQCQKKWGTSICQDGLCVRD</sequence>
<dbReference type="AlphaFoldDB" id="A0AA36DIJ2"/>
<dbReference type="Proteomes" id="UP001176961">
    <property type="component" value="Unassembled WGS sequence"/>
</dbReference>
<feature type="signal peptide" evidence="2">
    <location>
        <begin position="1"/>
        <end position="24"/>
    </location>
</feature>
<comment type="caution">
    <text evidence="3">The sequence shown here is derived from an EMBL/GenBank/DDBJ whole genome shotgun (WGS) entry which is preliminary data.</text>
</comment>
<protein>
    <recommendedName>
        <fullName evidence="5">SCP domain-containing protein</fullName>
    </recommendedName>
</protein>
<feature type="compositionally biased region" description="Basic and acidic residues" evidence="1">
    <location>
        <begin position="151"/>
        <end position="165"/>
    </location>
</feature>